<evidence type="ECO:0000313" key="1">
    <source>
        <dbReference type="Proteomes" id="UP000887580"/>
    </source>
</evidence>
<dbReference type="Proteomes" id="UP000887580">
    <property type="component" value="Unplaced"/>
</dbReference>
<dbReference type="WBParaSite" id="PS1159_v2.g11447.t1">
    <property type="protein sequence ID" value="PS1159_v2.g11447.t1"/>
    <property type="gene ID" value="PS1159_v2.g11447"/>
</dbReference>
<reference evidence="2" key="1">
    <citation type="submission" date="2022-11" db="UniProtKB">
        <authorList>
            <consortium name="WormBaseParasite"/>
        </authorList>
    </citation>
    <scope>IDENTIFICATION</scope>
</reference>
<organism evidence="1 2">
    <name type="scientific">Panagrolaimus sp. PS1159</name>
    <dbReference type="NCBI Taxonomy" id="55785"/>
    <lineage>
        <taxon>Eukaryota</taxon>
        <taxon>Metazoa</taxon>
        <taxon>Ecdysozoa</taxon>
        <taxon>Nematoda</taxon>
        <taxon>Chromadorea</taxon>
        <taxon>Rhabditida</taxon>
        <taxon>Tylenchina</taxon>
        <taxon>Panagrolaimomorpha</taxon>
        <taxon>Panagrolaimoidea</taxon>
        <taxon>Panagrolaimidae</taxon>
        <taxon>Panagrolaimus</taxon>
    </lineage>
</organism>
<sequence length="75" mass="8596">MSYLPDDAKSWWGRVALKWLLLVLLVCFILGLLLLLVCCCLKKRRRTERYISGQHAPLLADSEKSVIDSRGGLFF</sequence>
<proteinExistence type="predicted"/>
<protein>
    <submittedName>
        <fullName evidence="2">Uncharacterized protein</fullName>
    </submittedName>
</protein>
<name>A0AC35EYT7_9BILA</name>
<accession>A0AC35EYT7</accession>
<evidence type="ECO:0000313" key="2">
    <source>
        <dbReference type="WBParaSite" id="PS1159_v2.g11447.t1"/>
    </source>
</evidence>